<evidence type="ECO:0000256" key="6">
    <source>
        <dbReference type="ARBA" id="ARBA00022617"/>
    </source>
</evidence>
<name>A0A3G2JZZ3_9ACAR</name>
<feature type="binding site" evidence="17">
    <location>
        <position position="200"/>
    </location>
    <ligand>
        <name>a ubiquinone</name>
        <dbReference type="ChEBI" id="CHEBI:16389"/>
    </ligand>
</feature>
<keyword evidence="9 18" id="KW-0479">Metal-binding</keyword>
<keyword evidence="11 19" id="KW-0249">Electron transport</keyword>
<comment type="subcellular location">
    <subcellularLocation>
        <location evidence="2">Mitochondrion inner membrane</location>
        <topology evidence="2">Multi-pass membrane protein</topology>
    </subcellularLocation>
</comment>
<feature type="transmembrane region" description="Helical" evidence="19">
    <location>
        <begin position="346"/>
        <end position="367"/>
    </location>
</feature>
<evidence type="ECO:0000256" key="9">
    <source>
        <dbReference type="ARBA" id="ARBA00022723"/>
    </source>
</evidence>
<evidence type="ECO:0000256" key="17">
    <source>
        <dbReference type="PIRSR" id="PIRSR038885-1"/>
    </source>
</evidence>
<evidence type="ECO:0000256" key="12">
    <source>
        <dbReference type="ARBA" id="ARBA00022989"/>
    </source>
</evidence>
<keyword evidence="16 19" id="KW-0472">Membrane</keyword>
<evidence type="ECO:0000256" key="11">
    <source>
        <dbReference type="ARBA" id="ARBA00022982"/>
    </source>
</evidence>
<dbReference type="InterPro" id="IPR030689">
    <property type="entry name" value="Cytochrome_b"/>
</dbReference>
<dbReference type="CDD" id="cd00290">
    <property type="entry name" value="cytochrome_b_C"/>
    <property type="match status" value="1"/>
</dbReference>
<evidence type="ECO:0000256" key="1">
    <source>
        <dbReference type="ARBA" id="ARBA00002566"/>
    </source>
</evidence>
<feature type="binding site" description="axial binding residue" evidence="18">
    <location>
        <position position="96"/>
    </location>
    <ligand>
        <name>heme b</name>
        <dbReference type="ChEBI" id="CHEBI:60344"/>
        <label>b566</label>
    </ligand>
    <ligandPart>
        <name>Fe</name>
        <dbReference type="ChEBI" id="CHEBI:18248"/>
    </ligandPart>
</feature>
<dbReference type="PANTHER" id="PTHR19271:SF16">
    <property type="entry name" value="CYTOCHROME B"/>
    <property type="match status" value="1"/>
</dbReference>
<evidence type="ECO:0000256" key="5">
    <source>
        <dbReference type="ARBA" id="ARBA00022448"/>
    </source>
</evidence>
<dbReference type="Pfam" id="PF00032">
    <property type="entry name" value="Cytochrom_B_C"/>
    <property type="match status" value="1"/>
</dbReference>
<dbReference type="GO" id="GO:0046872">
    <property type="term" value="F:metal ion binding"/>
    <property type="evidence" value="ECO:0007669"/>
    <property type="project" value="UniProtKB-UniRule"/>
</dbReference>
<keyword evidence="10" id="KW-0999">Mitochondrion inner membrane</keyword>
<dbReference type="InterPro" id="IPR036150">
    <property type="entry name" value="Cyt_b/b6_C_sf"/>
</dbReference>
<dbReference type="InterPro" id="IPR005798">
    <property type="entry name" value="Cyt_b/b6_C"/>
</dbReference>
<dbReference type="GO" id="GO:0045275">
    <property type="term" value="C:respiratory chain complex III"/>
    <property type="evidence" value="ECO:0007669"/>
    <property type="project" value="InterPro"/>
</dbReference>
<feature type="transmembrane region" description="Helical" evidence="19">
    <location>
        <begin position="177"/>
        <end position="198"/>
    </location>
</feature>
<feature type="binding site" description="axial binding residue" evidence="18">
    <location>
        <position position="82"/>
    </location>
    <ligand>
        <name>heme b</name>
        <dbReference type="ChEBI" id="CHEBI:60344"/>
        <label>b562</label>
    </ligand>
    <ligandPart>
        <name>Fe</name>
        <dbReference type="ChEBI" id="CHEBI:18248"/>
    </ligandPart>
</feature>
<dbReference type="EMBL" id="MF818023">
    <property type="protein sequence ID" value="AYN50609.1"/>
    <property type="molecule type" value="Genomic_DNA"/>
</dbReference>
<dbReference type="SUPFAM" id="SSF81648">
    <property type="entry name" value="a domain/subunit of cytochrome bc1 complex (Ubiquinol-cytochrome c reductase)"/>
    <property type="match status" value="1"/>
</dbReference>
<reference evidence="22" key="1">
    <citation type="journal article" date="2019" name="Ticks Tick Borne Dis.">
        <title>Argasid and ixodid systematics: Implications for soft tick evolution and systematics, with a new argasid species list.</title>
        <authorList>
            <person name="Mans B.J."/>
            <person name="Featherston J."/>
            <person name="Kvas M."/>
            <person name="Pillay K.A."/>
            <person name="de Klerk D.G."/>
            <person name="Pienaar R."/>
            <person name="de Castro M.H."/>
            <person name="Schwan T.G."/>
            <person name="Lopez J.E."/>
            <person name="Teel P."/>
            <person name="Perez de Leon A.A."/>
            <person name="Sonenshine D.E."/>
            <person name="Egekwu N.I."/>
            <person name="Bakkes D.K."/>
            <person name="Heyne H."/>
            <person name="Kanduma E.G."/>
            <person name="Nyangiwe N."/>
            <person name="Bouattour A."/>
            <person name="Latif A.A."/>
        </authorList>
    </citation>
    <scope>NUCLEOTIDE SEQUENCE</scope>
</reference>
<keyword evidence="6 18" id="KW-0349">Heme</keyword>
<feature type="binding site" description="axial binding residue" evidence="18">
    <location>
        <position position="181"/>
    </location>
    <ligand>
        <name>heme b</name>
        <dbReference type="ChEBI" id="CHEBI:60344"/>
        <label>b562</label>
    </ligand>
    <ligandPart>
        <name>Fe</name>
        <dbReference type="ChEBI" id="CHEBI:18248"/>
    </ligandPart>
</feature>
<dbReference type="PROSITE" id="PS51003">
    <property type="entry name" value="CYTB_CTER"/>
    <property type="match status" value="1"/>
</dbReference>
<evidence type="ECO:0000256" key="13">
    <source>
        <dbReference type="ARBA" id="ARBA00023004"/>
    </source>
</evidence>
<dbReference type="PROSITE" id="PS51002">
    <property type="entry name" value="CYTB_NTER"/>
    <property type="match status" value="1"/>
</dbReference>
<keyword evidence="5 19" id="KW-0813">Transport</keyword>
<dbReference type="InterPro" id="IPR027387">
    <property type="entry name" value="Cytb/b6-like_sf"/>
</dbReference>
<dbReference type="CTD" id="4519"/>
<evidence type="ECO:0000256" key="15">
    <source>
        <dbReference type="ARBA" id="ARBA00023128"/>
    </source>
</evidence>
<sequence length="368" mass="41318">MMTRKIHPLIKLINSTIIDLPAPSNISYMWNIGSLLSLCLMIQILTGIFLAMHFSSDITTAFSSVSHISRDVNFGWMIRASHANTASFFFIFIYAHIGRGLYYSSFILKGPWLSGTLIILILMATAFLGYVLPWGQMSFWGATVITNLLSAIPYIGPSTTQWIWGGFSVDNPTLTRFFTLHFLFPFILTMLIIIHISLLHETGSTNPLGTTMNIDSIPFHPYFSLKDILGGILILLIMTSVILIKPYMFSDPENFLPANPLVTPPHIQPEWYFLFAYAILRSIPNKLGGVIALITSILIIATLPFSSNPKFKTMSMNPIKPLLFWTFTNIFLLLTFIGACPVEAPFILEGQILTVLYFSFFLLLPALK</sequence>
<comment type="function">
    <text evidence="1 19">Component of the ubiquinol-cytochrome c reductase complex (complex III or cytochrome b-c1 complex) that is part of the mitochondrial respiratory chain. The b-c1 complex mediates electron transfer from ubiquinol to cytochrome c. Contributes to the generation of a proton gradient across the mitochondrial membrane that is then used for ATP synthesis.</text>
</comment>
<dbReference type="Pfam" id="PF00033">
    <property type="entry name" value="Cytochrome_B"/>
    <property type="match status" value="1"/>
</dbReference>
<comment type="subunit">
    <text evidence="3">The main subunits of complex b-c1 are: cytochrome b, cytochrome c1 and the Rieske protein.</text>
</comment>
<keyword evidence="8 19" id="KW-0812">Transmembrane</keyword>
<evidence type="ECO:0000256" key="16">
    <source>
        <dbReference type="ARBA" id="ARBA00023136"/>
    </source>
</evidence>
<keyword evidence="15 19" id="KW-0496">Mitochondrion</keyword>
<evidence type="ECO:0000313" key="22">
    <source>
        <dbReference type="EMBL" id="AYN50609.1"/>
    </source>
</evidence>
<organism evidence="22">
    <name type="scientific">Ornithodoros tholozani</name>
    <dbReference type="NCBI Taxonomy" id="554291"/>
    <lineage>
        <taxon>Eukaryota</taxon>
        <taxon>Metazoa</taxon>
        <taxon>Ecdysozoa</taxon>
        <taxon>Arthropoda</taxon>
        <taxon>Chelicerata</taxon>
        <taxon>Arachnida</taxon>
        <taxon>Acari</taxon>
        <taxon>Parasitiformes</taxon>
        <taxon>Ixodida</taxon>
        <taxon>Ixodoidea</taxon>
        <taxon>Argasidae</taxon>
        <taxon>Ornithodorinae</taxon>
        <taxon>Ornithodoros</taxon>
    </lineage>
</organism>
<keyword evidence="14" id="KW-0830">Ubiquinone</keyword>
<accession>A0A3G2JZZ3</accession>
<feature type="binding site" description="axial binding residue" evidence="18">
    <location>
        <position position="195"/>
    </location>
    <ligand>
        <name>heme b</name>
        <dbReference type="ChEBI" id="CHEBI:60344"/>
        <label>b566</label>
    </ligand>
    <ligandPart>
        <name>Fe</name>
        <dbReference type="ChEBI" id="CHEBI:18248"/>
    </ligandPart>
</feature>
<dbReference type="PIRSF" id="PIRSF038885">
    <property type="entry name" value="COB"/>
    <property type="match status" value="1"/>
</dbReference>
<protein>
    <recommendedName>
        <fullName evidence="4 19">Cytochrome b</fullName>
    </recommendedName>
</protein>
<dbReference type="InterPro" id="IPR005797">
    <property type="entry name" value="Cyt_b/b6_N"/>
</dbReference>
<feature type="transmembrane region" description="Helical" evidence="19">
    <location>
        <begin position="106"/>
        <end position="131"/>
    </location>
</feature>
<evidence type="ECO:0000259" key="20">
    <source>
        <dbReference type="PROSITE" id="PS51002"/>
    </source>
</evidence>
<dbReference type="RefSeq" id="YP_009536344.1">
    <property type="nucleotide sequence ID" value="NC_039830.1"/>
</dbReference>
<dbReference type="GO" id="GO:0016491">
    <property type="term" value="F:oxidoreductase activity"/>
    <property type="evidence" value="ECO:0007669"/>
    <property type="project" value="UniProtKB-UniRule"/>
</dbReference>
<dbReference type="GO" id="GO:0006122">
    <property type="term" value="P:mitochondrial electron transport, ubiquinol to cytochrome c"/>
    <property type="evidence" value="ECO:0007669"/>
    <property type="project" value="TreeGrafter"/>
</dbReference>
<evidence type="ECO:0000256" key="10">
    <source>
        <dbReference type="ARBA" id="ARBA00022792"/>
    </source>
</evidence>
<feature type="transmembrane region" description="Helical" evidence="19">
    <location>
        <begin position="322"/>
        <end position="339"/>
    </location>
</feature>
<dbReference type="GeneID" id="38339231"/>
<geneLocation type="mitochondrion" evidence="22"/>
<dbReference type="InterPro" id="IPR016174">
    <property type="entry name" value="Di-haem_cyt_TM"/>
</dbReference>
<evidence type="ECO:0000256" key="7">
    <source>
        <dbReference type="ARBA" id="ARBA00022660"/>
    </source>
</evidence>
<gene>
    <name evidence="22" type="primary">CYTB</name>
</gene>
<feature type="transmembrane region" description="Helical" evidence="19">
    <location>
        <begin position="74"/>
        <end position="94"/>
    </location>
</feature>
<evidence type="ECO:0000256" key="2">
    <source>
        <dbReference type="ARBA" id="ARBA00004448"/>
    </source>
</evidence>
<evidence type="ECO:0000256" key="14">
    <source>
        <dbReference type="ARBA" id="ARBA00023075"/>
    </source>
</evidence>
<evidence type="ECO:0000256" key="3">
    <source>
        <dbReference type="ARBA" id="ARBA00011649"/>
    </source>
</evidence>
<dbReference type="SUPFAM" id="SSF81342">
    <property type="entry name" value="Transmembrane di-heme cytochromes"/>
    <property type="match status" value="1"/>
</dbReference>
<evidence type="ECO:0000256" key="18">
    <source>
        <dbReference type="PIRSR" id="PIRSR038885-2"/>
    </source>
</evidence>
<evidence type="ECO:0000256" key="4">
    <source>
        <dbReference type="ARBA" id="ARBA00013531"/>
    </source>
</evidence>
<dbReference type="AlphaFoldDB" id="A0A3G2JZZ3"/>
<evidence type="ECO:0000256" key="8">
    <source>
        <dbReference type="ARBA" id="ARBA00022692"/>
    </source>
</evidence>
<feature type="domain" description="Cytochrome b/b6 C-terminal region profile" evidence="21">
    <location>
        <begin position="209"/>
        <end position="368"/>
    </location>
</feature>
<dbReference type="Gene3D" id="1.20.810.10">
    <property type="entry name" value="Cytochrome Bc1 Complex, Chain C"/>
    <property type="match status" value="1"/>
</dbReference>
<keyword evidence="12 19" id="KW-1133">Transmembrane helix</keyword>
<evidence type="ECO:0000256" key="19">
    <source>
        <dbReference type="RuleBase" id="RU362117"/>
    </source>
</evidence>
<feature type="transmembrane region" description="Helical" evidence="19">
    <location>
        <begin position="228"/>
        <end position="248"/>
    </location>
</feature>
<dbReference type="GO" id="GO:0005743">
    <property type="term" value="C:mitochondrial inner membrane"/>
    <property type="evidence" value="ECO:0007669"/>
    <property type="project" value="UniProtKB-SubCell"/>
</dbReference>
<dbReference type="GO" id="GO:0008121">
    <property type="term" value="F:quinol-cytochrome-c reductase activity"/>
    <property type="evidence" value="ECO:0007669"/>
    <property type="project" value="InterPro"/>
</dbReference>
<dbReference type="PANTHER" id="PTHR19271">
    <property type="entry name" value="CYTOCHROME B"/>
    <property type="match status" value="1"/>
</dbReference>
<dbReference type="InterPro" id="IPR048259">
    <property type="entry name" value="Cytochrome_b_N_euk/bac"/>
</dbReference>
<feature type="transmembrane region" description="Helical" evidence="19">
    <location>
        <begin position="287"/>
        <end position="307"/>
    </location>
</feature>
<evidence type="ECO:0000259" key="21">
    <source>
        <dbReference type="PROSITE" id="PS51003"/>
    </source>
</evidence>
<comment type="cofactor">
    <cofactor evidence="18">
        <name>heme</name>
        <dbReference type="ChEBI" id="CHEBI:30413"/>
    </cofactor>
    <text evidence="18">Binds 2 heme groups non-covalently.</text>
</comment>
<feature type="domain" description="Cytochrome b/b6 N-terminal region profile" evidence="20">
    <location>
        <begin position="1"/>
        <end position="208"/>
    </location>
</feature>
<feature type="transmembrane region" description="Helical" evidence="19">
    <location>
        <begin position="137"/>
        <end position="156"/>
    </location>
</feature>
<dbReference type="CDD" id="cd00284">
    <property type="entry name" value="Cytochrome_b_N"/>
    <property type="match status" value="1"/>
</dbReference>
<comment type="similarity">
    <text evidence="19">Belongs to the cytochrome b family.</text>
</comment>
<dbReference type="InterPro" id="IPR048260">
    <property type="entry name" value="Cytochrome_b_C_euk/bac"/>
</dbReference>
<comment type="cofactor">
    <cofactor evidence="19">
        <name>heme b</name>
        <dbReference type="ChEBI" id="CHEBI:60344"/>
    </cofactor>
    <text evidence="19">Binds 2 heme groups non-covalently.</text>
</comment>
<proteinExistence type="inferred from homology"/>
<keyword evidence="7 19" id="KW-0679">Respiratory chain</keyword>
<keyword evidence="13 18" id="KW-0408">Iron</keyword>
<feature type="transmembrane region" description="Helical" evidence="19">
    <location>
        <begin position="35"/>
        <end position="54"/>
    </location>
</feature>